<dbReference type="Pfam" id="PF07690">
    <property type="entry name" value="MFS_1"/>
    <property type="match status" value="1"/>
</dbReference>
<evidence type="ECO:0000256" key="1">
    <source>
        <dbReference type="ARBA" id="ARBA00004141"/>
    </source>
</evidence>
<protein>
    <recommendedName>
        <fullName evidence="6">Major facilitator superfamily (MFS) profile domain-containing protein</fullName>
    </recommendedName>
</protein>
<feature type="transmembrane region" description="Helical" evidence="5">
    <location>
        <begin position="441"/>
        <end position="463"/>
    </location>
</feature>
<feature type="domain" description="Major facilitator superfamily (MFS) profile" evidence="6">
    <location>
        <begin position="62"/>
        <end position="487"/>
    </location>
</feature>
<evidence type="ECO:0000256" key="5">
    <source>
        <dbReference type="SAM" id="Phobius"/>
    </source>
</evidence>
<reference evidence="7 8" key="1">
    <citation type="journal article" date="2018" name="IMA Fungus">
        <title>IMA Genome-F 9: Draft genome sequence of Annulohypoxylon stygium, Aspergillus mulundensis, Berkeleyomyces basicola (syn. Thielaviopsis basicola), Ceratocystis smalleyi, two Cercospora beticola strains, Coleophoma cylindrospora, Fusarium fracticaudum, Phialophora cf. hyalina, and Morchella septimelata.</title>
        <authorList>
            <person name="Wingfield B.D."/>
            <person name="Bills G.F."/>
            <person name="Dong Y."/>
            <person name="Huang W."/>
            <person name="Nel W.J."/>
            <person name="Swalarsk-Parry B.S."/>
            <person name="Vaghefi N."/>
            <person name="Wilken P.M."/>
            <person name="An Z."/>
            <person name="de Beer Z.W."/>
            <person name="De Vos L."/>
            <person name="Chen L."/>
            <person name="Duong T.A."/>
            <person name="Gao Y."/>
            <person name="Hammerbacher A."/>
            <person name="Kikkert J.R."/>
            <person name="Li Y."/>
            <person name="Li H."/>
            <person name="Li K."/>
            <person name="Li Q."/>
            <person name="Liu X."/>
            <person name="Ma X."/>
            <person name="Naidoo K."/>
            <person name="Pethybridge S.J."/>
            <person name="Sun J."/>
            <person name="Steenkamp E.T."/>
            <person name="van der Nest M.A."/>
            <person name="van Wyk S."/>
            <person name="Wingfield M.J."/>
            <person name="Xiong C."/>
            <person name="Yue Q."/>
            <person name="Zhang X."/>
        </authorList>
    </citation>
    <scope>NUCLEOTIDE SEQUENCE [LARGE SCALE GENOMIC DNA]</scope>
    <source>
        <strain evidence="7 8">BP6252</strain>
    </source>
</reference>
<feature type="transmembrane region" description="Helical" evidence="5">
    <location>
        <begin position="219"/>
        <end position="239"/>
    </location>
</feature>
<dbReference type="PANTHER" id="PTHR23502">
    <property type="entry name" value="MAJOR FACILITATOR SUPERFAMILY"/>
    <property type="match status" value="1"/>
</dbReference>
<dbReference type="GO" id="GO:0005886">
    <property type="term" value="C:plasma membrane"/>
    <property type="evidence" value="ECO:0007669"/>
    <property type="project" value="TreeGrafter"/>
</dbReference>
<evidence type="ECO:0000259" key="6">
    <source>
        <dbReference type="PROSITE" id="PS50850"/>
    </source>
</evidence>
<proteinExistence type="predicted"/>
<name>A0A3D8QEU1_9HELO</name>
<dbReference type="Proteomes" id="UP000256645">
    <property type="component" value="Unassembled WGS sequence"/>
</dbReference>
<organism evidence="7 8">
    <name type="scientific">Coleophoma cylindrospora</name>
    <dbReference type="NCBI Taxonomy" id="1849047"/>
    <lineage>
        <taxon>Eukaryota</taxon>
        <taxon>Fungi</taxon>
        <taxon>Dikarya</taxon>
        <taxon>Ascomycota</taxon>
        <taxon>Pezizomycotina</taxon>
        <taxon>Leotiomycetes</taxon>
        <taxon>Helotiales</taxon>
        <taxon>Dermateaceae</taxon>
        <taxon>Coleophoma</taxon>
    </lineage>
</organism>
<comment type="subcellular location">
    <subcellularLocation>
        <location evidence="1">Membrane</location>
        <topology evidence="1">Multi-pass membrane protein</topology>
    </subcellularLocation>
</comment>
<dbReference type="Gene3D" id="1.20.1250.20">
    <property type="entry name" value="MFS general substrate transporter like domains"/>
    <property type="match status" value="1"/>
</dbReference>
<dbReference type="OrthoDB" id="5215911at2759"/>
<dbReference type="PANTHER" id="PTHR23502:SF50">
    <property type="entry name" value="TRANSPORTER, PUTATIVE (AFU_ORTHOLOGUE AFUA_5G00430)-RELATED"/>
    <property type="match status" value="1"/>
</dbReference>
<accession>A0A3D8QEU1</accession>
<feature type="transmembrane region" description="Helical" evidence="5">
    <location>
        <begin position="293"/>
        <end position="318"/>
    </location>
</feature>
<keyword evidence="3 5" id="KW-1133">Transmembrane helix</keyword>
<keyword evidence="8" id="KW-1185">Reference proteome</keyword>
<dbReference type="GO" id="GO:0022857">
    <property type="term" value="F:transmembrane transporter activity"/>
    <property type="evidence" value="ECO:0007669"/>
    <property type="project" value="InterPro"/>
</dbReference>
<feature type="transmembrane region" description="Helical" evidence="5">
    <location>
        <begin position="63"/>
        <end position="85"/>
    </location>
</feature>
<feature type="transmembrane region" description="Helical" evidence="5">
    <location>
        <begin position="130"/>
        <end position="147"/>
    </location>
</feature>
<evidence type="ECO:0000256" key="3">
    <source>
        <dbReference type="ARBA" id="ARBA00022989"/>
    </source>
</evidence>
<comment type="caution">
    <text evidence="7">The sequence shown here is derived from an EMBL/GenBank/DDBJ whole genome shotgun (WGS) entry which is preliminary data.</text>
</comment>
<gene>
    <name evidence="7" type="ORF">BP6252_13031</name>
</gene>
<dbReference type="InterPro" id="IPR036259">
    <property type="entry name" value="MFS_trans_sf"/>
</dbReference>
<feature type="transmembrane region" description="Helical" evidence="5">
    <location>
        <begin position="338"/>
        <end position="361"/>
    </location>
</feature>
<dbReference type="InterPro" id="IPR020846">
    <property type="entry name" value="MFS_dom"/>
</dbReference>
<dbReference type="InterPro" id="IPR011701">
    <property type="entry name" value="MFS"/>
</dbReference>
<feature type="transmembrane region" description="Helical" evidence="5">
    <location>
        <begin position="410"/>
        <end position="434"/>
    </location>
</feature>
<dbReference type="AlphaFoldDB" id="A0A3D8QEU1"/>
<evidence type="ECO:0000256" key="4">
    <source>
        <dbReference type="ARBA" id="ARBA00023136"/>
    </source>
</evidence>
<sequence>MQPSSIDMEALSATSDPTLFPPGTVLLENARLNTGVGDGHLIRIPEPSSDPNDPLNWSKTRKYVNFGLISFYTLMIFVILDVGSVCWGDWVVEWGVTYSDLNNVFAANLSGLAVGCVFFVPLALKYGRRVIYVVSVLITFGMSVWMAEANGYASLLTANLLSGLSGAASEALVQMTVADVFFVHERATLNGVYLLMSAAGAYLGPVASGYIVDAQGWRWLYWWCAIGLGLSSVSMIFFYEDTKFLPAQLGISITPDTPDQDTKDAKVSTFGDIPTSTSQVQPIVPLKTYRQRLALVTITHVVAMIIVLYGALLAWLSILLASEPAIFNVPPYNFSANGVGLLFIPGFIGSLIGSIYGGPLSDWSILVLAKRNRGIYEPEMRLYLSLFPVLVGPAGVWLYGYSALEILGDLLVALAFVRNGLSAVAAFCFGPWVAALGYRNTLLSCGFLALATNLLVIPIIIWGKQLRIQSAGRYARMAARQFNPRPT</sequence>
<evidence type="ECO:0000313" key="7">
    <source>
        <dbReference type="EMBL" id="RDW59944.1"/>
    </source>
</evidence>
<keyword evidence="4 5" id="KW-0472">Membrane</keyword>
<evidence type="ECO:0000256" key="2">
    <source>
        <dbReference type="ARBA" id="ARBA00022692"/>
    </source>
</evidence>
<feature type="transmembrane region" description="Helical" evidence="5">
    <location>
        <begin position="105"/>
        <end position="123"/>
    </location>
</feature>
<dbReference type="STRING" id="1849047.A0A3D8QEU1"/>
<dbReference type="PROSITE" id="PS50850">
    <property type="entry name" value="MFS"/>
    <property type="match status" value="1"/>
</dbReference>
<evidence type="ECO:0000313" key="8">
    <source>
        <dbReference type="Proteomes" id="UP000256645"/>
    </source>
</evidence>
<feature type="transmembrane region" description="Helical" evidence="5">
    <location>
        <begin position="193"/>
        <end position="213"/>
    </location>
</feature>
<keyword evidence="2 5" id="KW-0812">Transmembrane</keyword>
<feature type="transmembrane region" description="Helical" evidence="5">
    <location>
        <begin position="382"/>
        <end position="404"/>
    </location>
</feature>
<dbReference type="SUPFAM" id="SSF103473">
    <property type="entry name" value="MFS general substrate transporter"/>
    <property type="match status" value="1"/>
</dbReference>
<feature type="transmembrane region" description="Helical" evidence="5">
    <location>
        <begin position="153"/>
        <end position="173"/>
    </location>
</feature>
<dbReference type="EMBL" id="PDLM01000016">
    <property type="protein sequence ID" value="RDW59944.1"/>
    <property type="molecule type" value="Genomic_DNA"/>
</dbReference>